<keyword evidence="2" id="KW-1185">Reference proteome</keyword>
<sequence>MPLIPTRLLAVQDGDGSGASESATLLDRIGGDDDRRRITTRLHDVPQQARPFLVFLL</sequence>
<protein>
    <submittedName>
        <fullName evidence="1">Uncharacterized protein</fullName>
    </submittedName>
</protein>
<organism evidence="1 2">
    <name type="scientific">Brassica campestris</name>
    <name type="common">Field mustard</name>
    <dbReference type="NCBI Taxonomy" id="3711"/>
    <lineage>
        <taxon>Eukaryota</taxon>
        <taxon>Viridiplantae</taxon>
        <taxon>Streptophyta</taxon>
        <taxon>Embryophyta</taxon>
        <taxon>Tracheophyta</taxon>
        <taxon>Spermatophyta</taxon>
        <taxon>Magnoliopsida</taxon>
        <taxon>eudicotyledons</taxon>
        <taxon>Gunneridae</taxon>
        <taxon>Pentapetalae</taxon>
        <taxon>rosids</taxon>
        <taxon>malvids</taxon>
        <taxon>Brassicales</taxon>
        <taxon>Brassicaceae</taxon>
        <taxon>Brassiceae</taxon>
        <taxon>Brassica</taxon>
    </lineage>
</organism>
<proteinExistence type="predicted"/>
<evidence type="ECO:0000313" key="2">
    <source>
        <dbReference type="Proteomes" id="UP000011750"/>
    </source>
</evidence>
<accession>M4D885</accession>
<reference evidence="1" key="3">
    <citation type="submission" date="2023-03" db="UniProtKB">
        <authorList>
            <consortium name="EnsemblPlants"/>
        </authorList>
    </citation>
    <scope>IDENTIFICATION</scope>
    <source>
        <strain evidence="1">cv. Chiifu-401-42</strain>
    </source>
</reference>
<dbReference type="HOGENOM" id="CLU_2999303_0_0_1"/>
<dbReference type="EnsemblPlants" id="Bra012695.1">
    <property type="protein sequence ID" value="Bra012695.1-P"/>
    <property type="gene ID" value="Bra012695"/>
</dbReference>
<dbReference type="InParanoid" id="M4D885"/>
<dbReference type="Gramene" id="Bra012695.1">
    <property type="protein sequence ID" value="Bra012695.1-P"/>
    <property type="gene ID" value="Bra012695"/>
</dbReference>
<reference evidence="1 2" key="1">
    <citation type="journal article" date="2011" name="Nat. Genet.">
        <title>The genome of the mesopolyploid crop species Brassica rapa.</title>
        <authorList>
            <consortium name="Brassica rapa Genome Sequencing Project Consortium"/>
            <person name="Wang X."/>
            <person name="Wang H."/>
            <person name="Wang J."/>
            <person name="Sun R."/>
            <person name="Wu J."/>
            <person name="Liu S."/>
            <person name="Bai Y."/>
            <person name="Mun J.H."/>
            <person name="Bancroft I."/>
            <person name="Cheng F."/>
            <person name="Huang S."/>
            <person name="Li X."/>
            <person name="Hua W."/>
            <person name="Wang J."/>
            <person name="Wang X."/>
            <person name="Freeling M."/>
            <person name="Pires J.C."/>
            <person name="Paterson A.H."/>
            <person name="Chalhoub B."/>
            <person name="Wang B."/>
            <person name="Hayward A."/>
            <person name="Sharpe A.G."/>
            <person name="Park B.S."/>
            <person name="Weisshaar B."/>
            <person name="Liu B."/>
            <person name="Li B."/>
            <person name="Liu B."/>
            <person name="Tong C."/>
            <person name="Song C."/>
            <person name="Duran C."/>
            <person name="Peng C."/>
            <person name="Geng C."/>
            <person name="Koh C."/>
            <person name="Lin C."/>
            <person name="Edwards D."/>
            <person name="Mu D."/>
            <person name="Shen D."/>
            <person name="Soumpourou E."/>
            <person name="Li F."/>
            <person name="Fraser F."/>
            <person name="Conant G."/>
            <person name="Lassalle G."/>
            <person name="King G.J."/>
            <person name="Bonnema G."/>
            <person name="Tang H."/>
            <person name="Wang H."/>
            <person name="Belcram H."/>
            <person name="Zhou H."/>
            <person name="Hirakawa H."/>
            <person name="Abe H."/>
            <person name="Guo H."/>
            <person name="Wang H."/>
            <person name="Jin H."/>
            <person name="Parkin I.A."/>
            <person name="Batley J."/>
            <person name="Kim J.S."/>
            <person name="Just J."/>
            <person name="Li J."/>
            <person name="Xu J."/>
            <person name="Deng J."/>
            <person name="Kim J.A."/>
            <person name="Li J."/>
            <person name="Yu J."/>
            <person name="Meng J."/>
            <person name="Wang J."/>
            <person name="Min J."/>
            <person name="Poulain J."/>
            <person name="Wang J."/>
            <person name="Hatakeyama K."/>
            <person name="Wu K."/>
            <person name="Wang L."/>
            <person name="Fang L."/>
            <person name="Trick M."/>
            <person name="Links M.G."/>
            <person name="Zhao M."/>
            <person name="Jin M."/>
            <person name="Ramchiary N."/>
            <person name="Drou N."/>
            <person name="Berkman P.J."/>
            <person name="Cai Q."/>
            <person name="Huang Q."/>
            <person name="Li R."/>
            <person name="Tabata S."/>
            <person name="Cheng S."/>
            <person name="Zhang S."/>
            <person name="Zhang S."/>
            <person name="Huang S."/>
            <person name="Sato S."/>
            <person name="Sun S."/>
            <person name="Kwon S.J."/>
            <person name="Choi S.R."/>
            <person name="Lee T.H."/>
            <person name="Fan W."/>
            <person name="Zhao X."/>
            <person name="Tan X."/>
            <person name="Xu X."/>
            <person name="Wang Y."/>
            <person name="Qiu Y."/>
            <person name="Yin Y."/>
            <person name="Li Y."/>
            <person name="Du Y."/>
            <person name="Liao Y."/>
            <person name="Lim Y."/>
            <person name="Narusaka Y."/>
            <person name="Wang Y."/>
            <person name="Wang Z."/>
            <person name="Li Z."/>
            <person name="Wang Z."/>
            <person name="Xiong Z."/>
            <person name="Zhang Z."/>
        </authorList>
    </citation>
    <scope>NUCLEOTIDE SEQUENCE [LARGE SCALE GENOMIC DNA]</scope>
    <source>
        <strain evidence="1 2">cv. Chiifu-401-42</strain>
    </source>
</reference>
<dbReference type="AlphaFoldDB" id="M4D885"/>
<reference evidence="1 2" key="2">
    <citation type="journal article" date="2018" name="Hortic Res">
        <title>Improved Brassica rapa reference genome by single-molecule sequencing and chromosome conformation capture technologies.</title>
        <authorList>
            <person name="Zhang L."/>
            <person name="Cai X."/>
            <person name="Wu J."/>
            <person name="Liu M."/>
            <person name="Grob S."/>
            <person name="Cheng F."/>
            <person name="Liang J."/>
            <person name="Cai C."/>
            <person name="Liu Z."/>
            <person name="Liu B."/>
            <person name="Wang F."/>
            <person name="Li S."/>
            <person name="Liu F."/>
            <person name="Li X."/>
            <person name="Cheng L."/>
            <person name="Yang W."/>
            <person name="Li M.H."/>
            <person name="Grossniklaus U."/>
            <person name="Zheng H."/>
            <person name="Wang X."/>
        </authorList>
    </citation>
    <scope>NUCLEOTIDE SEQUENCE [LARGE SCALE GENOMIC DNA]</scope>
    <source>
        <strain evidence="1 2">cv. Chiifu-401-42</strain>
    </source>
</reference>
<name>M4D885_BRACM</name>
<evidence type="ECO:0000313" key="1">
    <source>
        <dbReference type="EnsemblPlants" id="Bra012695.1-P"/>
    </source>
</evidence>
<dbReference type="Proteomes" id="UP000011750">
    <property type="component" value="Chromosome A03"/>
</dbReference>